<dbReference type="EMBL" id="JAAGMS010000296">
    <property type="protein sequence ID" value="NEC01498.1"/>
    <property type="molecule type" value="Genomic_DNA"/>
</dbReference>
<protein>
    <submittedName>
        <fullName evidence="1">XRE family transcriptional regulator</fullName>
    </submittedName>
</protein>
<accession>A0A7K3RH01</accession>
<organism evidence="1 2">
    <name type="scientific">Streptomyces anulatus</name>
    <name type="common">Streptomyces chrysomallus</name>
    <dbReference type="NCBI Taxonomy" id="1892"/>
    <lineage>
        <taxon>Bacteria</taxon>
        <taxon>Bacillati</taxon>
        <taxon>Actinomycetota</taxon>
        <taxon>Actinomycetes</taxon>
        <taxon>Kitasatosporales</taxon>
        <taxon>Streptomycetaceae</taxon>
        <taxon>Streptomyces</taxon>
    </lineage>
</organism>
<name>A0A7K3RH01_STRAQ</name>
<dbReference type="Proteomes" id="UP000470951">
    <property type="component" value="Unassembled WGS sequence"/>
</dbReference>
<sequence>MNAKGVARGRATTGTVAGFVLRVARESTSIRTQAGMAEAMAVDPATWQGWETGRRPLSHVKAGVLLDIRRRLLALGADPGVLHLLDPAMDADRVITSTIYPEAGSRHPLATWVHTRDTAHMIAWALNGTVPPALARRAATGRRGPVAKAPLLSAPDRSVFFAHLREAAESALRAGEDGLLLHRQCLYLCSYDQGSEATSWMVHTLHRNRDLISVRGWTPHWATARSTVAALVRLGDHQPLRDFIDRGLVGDDSAEIANLNYWAYWLGSIREAQSDDGFMRRVPANWEPVRLLGGFAVGLQQAPAYMDLYVHSLWALLTTNRWLPLADPVLADVLATQTAQLLDHEGVSPRARRELSTVHYVLRENRT</sequence>
<proteinExistence type="predicted"/>
<evidence type="ECO:0000313" key="1">
    <source>
        <dbReference type="EMBL" id="NEC01498.1"/>
    </source>
</evidence>
<comment type="caution">
    <text evidence="1">The sequence shown here is derived from an EMBL/GenBank/DDBJ whole genome shotgun (WGS) entry which is preliminary data.</text>
</comment>
<evidence type="ECO:0000313" key="2">
    <source>
        <dbReference type="Proteomes" id="UP000470951"/>
    </source>
</evidence>
<gene>
    <name evidence="1" type="ORF">G3I58_26475</name>
</gene>
<reference evidence="1 2" key="1">
    <citation type="submission" date="2020-01" db="EMBL/GenBank/DDBJ databases">
        <title>Insect and environment-associated Actinomycetes.</title>
        <authorList>
            <person name="Currrie C."/>
            <person name="Chevrette M."/>
            <person name="Carlson C."/>
            <person name="Stubbendieck R."/>
            <person name="Wendt-Pienkowski E."/>
        </authorList>
    </citation>
    <scope>NUCLEOTIDE SEQUENCE [LARGE SCALE GENOMIC DNA]</scope>
    <source>
        <strain evidence="1 2">SID7903</strain>
    </source>
</reference>
<dbReference type="AlphaFoldDB" id="A0A7K3RH01"/>